<keyword evidence="2" id="KW-1185">Reference proteome</keyword>
<dbReference type="RefSeq" id="WP_086640014.1">
    <property type="nucleotide sequence ID" value="NZ_JOPJ01000050.1"/>
</dbReference>
<dbReference type="Proteomes" id="UP000194931">
    <property type="component" value="Unassembled WGS sequence"/>
</dbReference>
<evidence type="ECO:0000313" key="1">
    <source>
        <dbReference type="EMBL" id="OUJ10403.1"/>
    </source>
</evidence>
<gene>
    <name evidence="1" type="ORF">HK26_08920</name>
</gene>
<dbReference type="EMBL" id="JOPJ01000050">
    <property type="protein sequence ID" value="OUJ10403.1"/>
    <property type="molecule type" value="Genomic_DNA"/>
</dbReference>
<sequence>MKSIFPLTGFEHDAVLNLRDTDTILHTARMLSALVVEVTAKGLNPSREMAEPDALHWLNLRLQDQLDLLSAHTGQKDAPRYMMQEGARP</sequence>
<name>A0A252BRK5_9PROT</name>
<protein>
    <submittedName>
        <fullName evidence="1">Uncharacterized protein</fullName>
    </submittedName>
</protein>
<proteinExistence type="predicted"/>
<comment type="caution">
    <text evidence="1">The sequence shown here is derived from an EMBL/GenBank/DDBJ whole genome shotgun (WGS) entry which is preliminary data.</text>
</comment>
<organism evidence="1 2">
    <name type="scientific">Acetobacter okinawensis</name>
    <dbReference type="NCBI Taxonomy" id="1076594"/>
    <lineage>
        <taxon>Bacteria</taxon>
        <taxon>Pseudomonadati</taxon>
        <taxon>Pseudomonadota</taxon>
        <taxon>Alphaproteobacteria</taxon>
        <taxon>Acetobacterales</taxon>
        <taxon>Acetobacteraceae</taxon>
        <taxon>Acetobacter</taxon>
    </lineage>
</organism>
<reference evidence="2" key="1">
    <citation type="submission" date="2014-06" db="EMBL/GenBank/DDBJ databases">
        <authorList>
            <person name="Winans N.J."/>
            <person name="Newell P.D."/>
            <person name="Douglas A.E."/>
        </authorList>
    </citation>
    <scope>NUCLEOTIDE SEQUENCE [LARGE SCALE GENOMIC DNA]</scope>
</reference>
<accession>A0A252BRK5</accession>
<evidence type="ECO:0000313" key="2">
    <source>
        <dbReference type="Proteomes" id="UP000194931"/>
    </source>
</evidence>
<dbReference type="AlphaFoldDB" id="A0A252BRK5"/>